<dbReference type="InterPro" id="IPR051806">
    <property type="entry name" value="HAD-like_SPP"/>
</dbReference>
<dbReference type="PANTHER" id="PTHR43481:SF4">
    <property type="entry name" value="GLYCEROL-1-PHOSPHATE PHOSPHOHYDROLASE 1-RELATED"/>
    <property type="match status" value="1"/>
</dbReference>
<dbReference type="Gene3D" id="3.40.50.1000">
    <property type="entry name" value="HAD superfamily/HAD-like"/>
    <property type="match status" value="1"/>
</dbReference>
<protein>
    <submittedName>
        <fullName evidence="1">Beta-phosphoglucomutase</fullName>
        <ecNumber evidence="1">5.4.2.6</ecNumber>
    </submittedName>
</protein>
<dbReference type="PANTHER" id="PTHR43481">
    <property type="entry name" value="FRUCTOSE-1-PHOSPHATE PHOSPHATASE"/>
    <property type="match status" value="1"/>
</dbReference>
<keyword evidence="2" id="KW-1185">Reference proteome</keyword>
<organism evidence="1 2">
    <name type="scientific">Proteiniphilum saccharofermentans</name>
    <dbReference type="NCBI Taxonomy" id="1642647"/>
    <lineage>
        <taxon>Bacteria</taxon>
        <taxon>Pseudomonadati</taxon>
        <taxon>Bacteroidota</taxon>
        <taxon>Bacteroidia</taxon>
        <taxon>Bacteroidales</taxon>
        <taxon>Dysgonomonadaceae</taxon>
        <taxon>Proteiniphilum</taxon>
    </lineage>
</organism>
<dbReference type="InterPro" id="IPR036412">
    <property type="entry name" value="HAD-like_sf"/>
</dbReference>
<dbReference type="GO" id="GO:0008801">
    <property type="term" value="F:beta-phosphoglucomutase activity"/>
    <property type="evidence" value="ECO:0007669"/>
    <property type="project" value="UniProtKB-EC"/>
</dbReference>
<gene>
    <name evidence="1" type="ORF">PSM36_3078</name>
</gene>
<dbReference type="STRING" id="1642647.PSM36_3078"/>
<dbReference type="AlphaFoldDB" id="A0A1R3TB78"/>
<dbReference type="InterPro" id="IPR023198">
    <property type="entry name" value="PGP-like_dom2"/>
</dbReference>
<dbReference type="SFLD" id="SFLDS00003">
    <property type="entry name" value="Haloacid_Dehalogenase"/>
    <property type="match status" value="1"/>
</dbReference>
<name>A0A1R3TB78_9BACT</name>
<proteinExistence type="predicted"/>
<sequence length="247" mass="27399">MIEILTQYLQKNHFSHFDLKAVIFDMDGVLYNSMPAHAESWQQTMEEFGYTSTEPLEFYYHEGRVGSSTINIITEREFGRKATKEEIIKIYARKSVLFAQYNHSEIIPDIKEIIKFVQANGLKPVLVTGSGQPSLLDRLDTHFPGVFTPQTMVTAFDVEHGKPDPEPYLMGLQKGGDLKPNQAIAIENAPLGIESAVGAGIFTIAVNTGPLPDSVLTDAGASVVFDSMETLLEKIQEILRLTHAISV</sequence>
<evidence type="ECO:0000313" key="1">
    <source>
        <dbReference type="EMBL" id="SCD21867.1"/>
    </source>
</evidence>
<dbReference type="RefSeq" id="WP_076931615.1">
    <property type="nucleotide sequence ID" value="NZ_LT605205.1"/>
</dbReference>
<reference evidence="1 2" key="1">
    <citation type="submission" date="2016-08" db="EMBL/GenBank/DDBJ databases">
        <authorList>
            <person name="Seilhamer J.J."/>
        </authorList>
    </citation>
    <scope>NUCLEOTIDE SEQUENCE [LARGE SCALE GENOMIC DNA]</scope>
    <source>
        <strain evidence="1">M3/6</strain>
    </source>
</reference>
<dbReference type="InterPro" id="IPR023214">
    <property type="entry name" value="HAD_sf"/>
</dbReference>
<dbReference type="EMBL" id="LT605205">
    <property type="protein sequence ID" value="SCD21867.1"/>
    <property type="molecule type" value="Genomic_DNA"/>
</dbReference>
<dbReference type="Gene3D" id="1.10.150.240">
    <property type="entry name" value="Putative phosphatase, domain 2"/>
    <property type="match status" value="1"/>
</dbReference>
<dbReference type="SUPFAM" id="SSF56784">
    <property type="entry name" value="HAD-like"/>
    <property type="match status" value="1"/>
</dbReference>
<evidence type="ECO:0000313" key="2">
    <source>
        <dbReference type="Proteomes" id="UP000187464"/>
    </source>
</evidence>
<dbReference type="Pfam" id="PF13419">
    <property type="entry name" value="HAD_2"/>
    <property type="match status" value="1"/>
</dbReference>
<accession>A0A1R3TB78</accession>
<dbReference type="SFLD" id="SFLDG01135">
    <property type="entry name" value="C1.5.6:_HAD__Beta-PGM__Phospha"/>
    <property type="match status" value="1"/>
</dbReference>
<dbReference type="SFLD" id="SFLDG01129">
    <property type="entry name" value="C1.5:_HAD__Beta-PGM__Phosphata"/>
    <property type="match status" value="1"/>
</dbReference>
<dbReference type="InterPro" id="IPR041492">
    <property type="entry name" value="HAD_2"/>
</dbReference>
<dbReference type="GO" id="GO:0050308">
    <property type="term" value="F:sugar-phosphatase activity"/>
    <property type="evidence" value="ECO:0007669"/>
    <property type="project" value="TreeGrafter"/>
</dbReference>
<dbReference type="KEGG" id="psac:PSM36_3078"/>
<dbReference type="Proteomes" id="UP000187464">
    <property type="component" value="Chromosome I"/>
</dbReference>
<dbReference type="EC" id="5.4.2.6" evidence="1"/>
<keyword evidence="1" id="KW-0413">Isomerase</keyword>